<feature type="transmembrane region" description="Helical" evidence="6">
    <location>
        <begin position="333"/>
        <end position="355"/>
    </location>
</feature>
<feature type="domain" description="Major facilitator superfamily (MFS) profile" evidence="7">
    <location>
        <begin position="6"/>
        <end position="391"/>
    </location>
</feature>
<accession>A0A932I5F0</accession>
<evidence type="ECO:0000313" key="9">
    <source>
        <dbReference type="Proteomes" id="UP000782312"/>
    </source>
</evidence>
<organism evidence="8 9">
    <name type="scientific">Tectimicrobiota bacterium</name>
    <dbReference type="NCBI Taxonomy" id="2528274"/>
    <lineage>
        <taxon>Bacteria</taxon>
        <taxon>Pseudomonadati</taxon>
        <taxon>Nitrospinota/Tectimicrobiota group</taxon>
        <taxon>Candidatus Tectimicrobiota</taxon>
    </lineage>
</organism>
<feature type="transmembrane region" description="Helical" evidence="6">
    <location>
        <begin position="303"/>
        <end position="326"/>
    </location>
</feature>
<feature type="transmembrane region" description="Helical" evidence="6">
    <location>
        <begin position="279"/>
        <end position="297"/>
    </location>
</feature>
<feature type="transmembrane region" description="Helical" evidence="6">
    <location>
        <begin position="39"/>
        <end position="62"/>
    </location>
</feature>
<gene>
    <name evidence="8" type="ORF">HYZ11_17815</name>
</gene>
<dbReference type="Proteomes" id="UP000782312">
    <property type="component" value="Unassembled WGS sequence"/>
</dbReference>
<dbReference type="PROSITE" id="PS50850">
    <property type="entry name" value="MFS"/>
    <property type="match status" value="1"/>
</dbReference>
<name>A0A932I5F0_UNCTE</name>
<evidence type="ECO:0000256" key="6">
    <source>
        <dbReference type="SAM" id="Phobius"/>
    </source>
</evidence>
<evidence type="ECO:0000256" key="1">
    <source>
        <dbReference type="ARBA" id="ARBA00004651"/>
    </source>
</evidence>
<sequence length="409" mass="42924">MKRGGVLALLTTGHALEHWYLGLMGPLMPFVAQDLNFNLTQVGILVTGRAFFGAFSSAASGWAADRLGSGRGMLVFCLVATALLYCGIAMAPGFAILALIFWASGLSGQTWHPPAMGLLGEQFRERKGFAFGIHGTGATVGQSIAPLVAGYMLLLVDWRQVILWNTLPMFAVAAMLAAWLPPFQPAAEKGASGASFGGWLGQVRQSLIQNPRFVAICCASGVRTLSQHAVSTFLPFLLVREFGAEASWVGFALSVFIAACILPETLMGYLSDRIPRQNILFSGMGVGALLLFLIPAWGGSPVLPVLLALLGGLFISMRSVIFAAGIEISPPNLGGSVVGIIFMTNQIFVGAGALAGGILADLFGPKAIFWFIGGLILLFMPVNLLLWKIPPEVAVGPAAPEAGPAAPSP</sequence>
<evidence type="ECO:0000256" key="2">
    <source>
        <dbReference type="ARBA" id="ARBA00022475"/>
    </source>
</evidence>
<keyword evidence="2" id="KW-1003">Cell membrane</keyword>
<feature type="transmembrane region" description="Helical" evidence="6">
    <location>
        <begin position="129"/>
        <end position="154"/>
    </location>
</feature>
<dbReference type="SUPFAM" id="SSF103473">
    <property type="entry name" value="MFS general substrate transporter"/>
    <property type="match status" value="1"/>
</dbReference>
<dbReference type="Gene3D" id="1.20.1250.20">
    <property type="entry name" value="MFS general substrate transporter like domains"/>
    <property type="match status" value="2"/>
</dbReference>
<keyword evidence="3 6" id="KW-0812">Transmembrane</keyword>
<dbReference type="InterPro" id="IPR050189">
    <property type="entry name" value="MFS_Efflux_Transporters"/>
</dbReference>
<evidence type="ECO:0000313" key="8">
    <source>
        <dbReference type="EMBL" id="MBI3129469.1"/>
    </source>
</evidence>
<dbReference type="InterPro" id="IPR036259">
    <property type="entry name" value="MFS_trans_sf"/>
</dbReference>
<feature type="transmembrane region" description="Helical" evidence="6">
    <location>
        <begin position="74"/>
        <end position="103"/>
    </location>
</feature>
<comment type="subcellular location">
    <subcellularLocation>
        <location evidence="1">Cell membrane</location>
        <topology evidence="1">Multi-pass membrane protein</topology>
    </subcellularLocation>
</comment>
<dbReference type="GO" id="GO:0022857">
    <property type="term" value="F:transmembrane transporter activity"/>
    <property type="evidence" value="ECO:0007669"/>
    <property type="project" value="InterPro"/>
</dbReference>
<evidence type="ECO:0000256" key="3">
    <source>
        <dbReference type="ARBA" id="ARBA00022692"/>
    </source>
</evidence>
<dbReference type="PANTHER" id="PTHR43124">
    <property type="entry name" value="PURINE EFFLUX PUMP PBUE"/>
    <property type="match status" value="1"/>
</dbReference>
<evidence type="ECO:0000256" key="4">
    <source>
        <dbReference type="ARBA" id="ARBA00022989"/>
    </source>
</evidence>
<protein>
    <submittedName>
        <fullName evidence="8">MFS transporter</fullName>
    </submittedName>
</protein>
<comment type="caution">
    <text evidence="8">The sequence shown here is derived from an EMBL/GenBank/DDBJ whole genome shotgun (WGS) entry which is preliminary data.</text>
</comment>
<keyword evidence="5 6" id="KW-0472">Membrane</keyword>
<reference evidence="8" key="1">
    <citation type="submission" date="2020-07" db="EMBL/GenBank/DDBJ databases">
        <title>Huge and variable diversity of episymbiotic CPR bacteria and DPANN archaea in groundwater ecosystems.</title>
        <authorList>
            <person name="He C.Y."/>
            <person name="Keren R."/>
            <person name="Whittaker M."/>
            <person name="Farag I.F."/>
            <person name="Doudna J."/>
            <person name="Cate J.H.D."/>
            <person name="Banfield J.F."/>
        </authorList>
    </citation>
    <scope>NUCLEOTIDE SEQUENCE</scope>
    <source>
        <strain evidence="8">NC_groundwater_763_Ag_S-0.2um_68_21</strain>
    </source>
</reference>
<feature type="transmembrane region" description="Helical" evidence="6">
    <location>
        <begin position="161"/>
        <end position="180"/>
    </location>
</feature>
<evidence type="ECO:0000256" key="5">
    <source>
        <dbReference type="ARBA" id="ARBA00023136"/>
    </source>
</evidence>
<proteinExistence type="predicted"/>
<evidence type="ECO:0000259" key="7">
    <source>
        <dbReference type="PROSITE" id="PS50850"/>
    </source>
</evidence>
<dbReference type="Pfam" id="PF07690">
    <property type="entry name" value="MFS_1"/>
    <property type="match status" value="1"/>
</dbReference>
<dbReference type="InterPro" id="IPR011701">
    <property type="entry name" value="MFS"/>
</dbReference>
<dbReference type="AlphaFoldDB" id="A0A932I5F0"/>
<feature type="transmembrane region" description="Helical" evidence="6">
    <location>
        <begin position="246"/>
        <end position="267"/>
    </location>
</feature>
<dbReference type="EMBL" id="JACPUR010000041">
    <property type="protein sequence ID" value="MBI3129469.1"/>
    <property type="molecule type" value="Genomic_DNA"/>
</dbReference>
<dbReference type="InterPro" id="IPR020846">
    <property type="entry name" value="MFS_dom"/>
</dbReference>
<feature type="transmembrane region" description="Helical" evidence="6">
    <location>
        <begin position="367"/>
        <end position="387"/>
    </location>
</feature>
<dbReference type="PANTHER" id="PTHR43124:SF3">
    <property type="entry name" value="CHLORAMPHENICOL EFFLUX PUMP RV0191"/>
    <property type="match status" value="1"/>
</dbReference>
<keyword evidence="4 6" id="KW-1133">Transmembrane helix</keyword>
<dbReference type="GO" id="GO:0005886">
    <property type="term" value="C:plasma membrane"/>
    <property type="evidence" value="ECO:0007669"/>
    <property type="project" value="UniProtKB-SubCell"/>
</dbReference>